<feature type="compositionally biased region" description="Polar residues" evidence="1">
    <location>
        <begin position="59"/>
        <end position="68"/>
    </location>
</feature>
<dbReference type="PROSITE" id="PS50211">
    <property type="entry name" value="DENN"/>
    <property type="match status" value="1"/>
</dbReference>
<dbReference type="AlphaFoldDB" id="A0A061H372"/>
<dbReference type="GO" id="GO:0051666">
    <property type="term" value="P:actin cortical patch localization"/>
    <property type="evidence" value="ECO:0007669"/>
    <property type="project" value="TreeGrafter"/>
</dbReference>
<evidence type="ECO:0000256" key="1">
    <source>
        <dbReference type="SAM" id="MobiDB-lite"/>
    </source>
</evidence>
<dbReference type="Proteomes" id="UP000053664">
    <property type="component" value="Unassembled WGS sequence"/>
</dbReference>
<evidence type="ECO:0000313" key="4">
    <source>
        <dbReference type="Proteomes" id="UP000053664"/>
    </source>
</evidence>
<proteinExistence type="predicted"/>
<feature type="domain" description="UDENN" evidence="2">
    <location>
        <begin position="98"/>
        <end position="639"/>
    </location>
</feature>
<feature type="compositionally biased region" description="Acidic residues" evidence="1">
    <location>
        <begin position="920"/>
        <end position="929"/>
    </location>
</feature>
<dbReference type="eggNOG" id="ENOG502QQUZ">
    <property type="taxonomic scope" value="Eukaryota"/>
</dbReference>
<feature type="region of interest" description="Disordered" evidence="1">
    <location>
        <begin position="852"/>
        <end position="929"/>
    </location>
</feature>
<dbReference type="RefSeq" id="XP_007881290.1">
    <property type="nucleotide sequence ID" value="XM_007883099.1"/>
</dbReference>
<dbReference type="EMBL" id="KE361642">
    <property type="protein sequence ID" value="EPQ26928.1"/>
    <property type="molecule type" value="Genomic_DNA"/>
</dbReference>
<evidence type="ECO:0000259" key="2">
    <source>
        <dbReference type="PROSITE" id="PS50211"/>
    </source>
</evidence>
<sequence length="929" mass="100940">MPFEPDASVGQGQPQPPPSSEAHEELVDSMARVDISAAAPSIVRVTPSATIADNDGDATRTTASSSVGEQRPAQPSFPTANDRAIVDDDDDESQRHCRFVLLAEFDIDKGSTLSHQYPAPTGYNEHMLAELMLPDGAHARVEDWTVFFLKPHQTMDASKAEQVGSAAGSRGPSMDSQHRNDSAKPRKDADWSSDGLTYVINLVRTKHDSSVRRGALVKSMAIGTRHPYIDIFKPVLLLALDDYFKNPGTDCLARLYDAVNQLDLSSAPIFSRPEKLILRASDRRDLFQERFLADEDRDGQADEASSAVDRSRSRADSGSTLSEDARSLKKKHSASSLRPIQMSTRRGSSATSLVDRRPSQPSPLPGKGRPRDTHFYDTTLGYRQILLPIRVPLAIFPEEVGEYSLIKLIQTFSGPQSTPLGPLHPHLHSNGHMTHPIILLFNALVTQKRVVFLGHGQPANLVASYVLAACALGSGCGAVFRGFASRAFPYTNLMNLDELETVPGYIAGVTNPRFEDLHAWDVLLNVETGKIQVSKDLAGSAAAVASSAAATMPARSQMTRDTFSSNSISSLAGNASLGYESSSKASSEFDPAQFGALPQPPPPPASSASSIRTGASGRDRSGTIYDHRIDSPNTLFMEDISSAIQAHYGERYIRSRITDFVSAFAKCVSRHEEHFYGHTKLGPNSQPFLNGQLGSGPVFLDRDAEMREIQVNQLRVEGFRASIPYRLLLQDELEASAQPPLLSFDLSHQIGRLRRARHLLPGESERILLTIATSVVTDEQIVELLSLVPLHAGGLLPLGFGLFHPSLSVRGAMVDFFLRLSSHPVGKKFVQSLNTYQRLAFARLANDRLSLAEHGHDGTGGSARSDDAERMAQGEARDPEGEPGSATADDEMDRKRSSQVQAQGYHPFRVFSPGPAAAADDGDDEVAVM</sequence>
<feature type="region of interest" description="Disordered" evidence="1">
    <location>
        <begin position="158"/>
        <end position="190"/>
    </location>
</feature>
<feature type="region of interest" description="Disordered" evidence="1">
    <location>
        <begin position="582"/>
        <end position="624"/>
    </location>
</feature>
<dbReference type="InterPro" id="IPR052809">
    <property type="entry name" value="Actin_polarity_regulatory"/>
</dbReference>
<dbReference type="HOGENOM" id="CLU_009044_1_0_1"/>
<dbReference type="InterPro" id="IPR037516">
    <property type="entry name" value="Tripartite_DENN"/>
</dbReference>
<dbReference type="PANTHER" id="PTHR28245:SF1">
    <property type="entry name" value="ARF3-INTERACTING PROTEIN 1"/>
    <property type="match status" value="1"/>
</dbReference>
<feature type="region of interest" description="Disordered" evidence="1">
    <location>
        <begin position="297"/>
        <end position="373"/>
    </location>
</feature>
<dbReference type="OrthoDB" id="66409at2759"/>
<dbReference type="InterPro" id="IPR012860">
    <property type="entry name" value="Afi1_N"/>
</dbReference>
<feature type="compositionally biased region" description="Basic and acidic residues" evidence="1">
    <location>
        <begin position="864"/>
        <end position="880"/>
    </location>
</feature>
<organism evidence="3 4">
    <name type="scientific">Pseudozyma flocculosa PF-1</name>
    <dbReference type="NCBI Taxonomy" id="1277687"/>
    <lineage>
        <taxon>Eukaryota</taxon>
        <taxon>Fungi</taxon>
        <taxon>Dikarya</taxon>
        <taxon>Basidiomycota</taxon>
        <taxon>Ustilaginomycotina</taxon>
        <taxon>Ustilaginomycetes</taxon>
        <taxon>Ustilaginales</taxon>
        <taxon>Ustilaginaceae</taxon>
        <taxon>Pseudozyma</taxon>
    </lineage>
</organism>
<evidence type="ECO:0000313" key="3">
    <source>
        <dbReference type="EMBL" id="EPQ26928.1"/>
    </source>
</evidence>
<accession>A0A061H372</accession>
<feature type="region of interest" description="Disordered" evidence="1">
    <location>
        <begin position="48"/>
        <end position="91"/>
    </location>
</feature>
<protein>
    <recommendedName>
        <fullName evidence="2">UDENN domain-containing protein</fullName>
    </recommendedName>
</protein>
<gene>
    <name evidence="3" type="ORF">PFL1_05563</name>
</gene>
<dbReference type="GO" id="GO:0005886">
    <property type="term" value="C:plasma membrane"/>
    <property type="evidence" value="ECO:0007669"/>
    <property type="project" value="TreeGrafter"/>
</dbReference>
<dbReference type="GeneID" id="19319653"/>
<feature type="compositionally biased region" description="Polar residues" evidence="1">
    <location>
        <begin position="334"/>
        <end position="352"/>
    </location>
</feature>
<dbReference type="Pfam" id="PF07792">
    <property type="entry name" value="Afi1"/>
    <property type="match status" value="1"/>
</dbReference>
<feature type="compositionally biased region" description="Basic and acidic residues" evidence="1">
    <location>
        <begin position="176"/>
        <end position="190"/>
    </location>
</feature>
<dbReference type="Pfam" id="PF08616">
    <property type="entry name" value="SPA"/>
    <property type="match status" value="1"/>
</dbReference>
<dbReference type="KEGG" id="pfp:PFL1_05563"/>
<reference evidence="3 4" key="1">
    <citation type="journal article" date="2013" name="Plant Cell">
        <title>The transition from a phytopathogenic smut ancestor to an anamorphic biocontrol agent deciphered by comparative whole-genome analysis.</title>
        <authorList>
            <person name="Lefebvre F."/>
            <person name="Joly D.L."/>
            <person name="Labbe C."/>
            <person name="Teichmann B."/>
            <person name="Linning R."/>
            <person name="Belzile F."/>
            <person name="Bakkeren G."/>
            <person name="Belanger R.R."/>
        </authorList>
    </citation>
    <scope>NUCLEOTIDE SEQUENCE [LARGE SCALE GENOMIC DNA]</scope>
    <source>
        <strain evidence="3 4">PF-1</strain>
    </source>
</reference>
<dbReference type="PANTHER" id="PTHR28245">
    <property type="entry name" value="ARF3-INTERACTING PROTEIN 1"/>
    <property type="match status" value="1"/>
</dbReference>
<feature type="region of interest" description="Disordered" evidence="1">
    <location>
        <begin position="1"/>
        <end position="26"/>
    </location>
</feature>
<name>A0A061H372_9BASI</name>